<feature type="region of interest" description="Disordered" evidence="1">
    <location>
        <begin position="581"/>
        <end position="602"/>
    </location>
</feature>
<feature type="transmembrane region" description="Helical" evidence="2">
    <location>
        <begin position="465"/>
        <end position="485"/>
    </location>
</feature>
<dbReference type="Proteomes" id="UP000559256">
    <property type="component" value="Unassembled WGS sequence"/>
</dbReference>
<dbReference type="AlphaFoldDB" id="A0A8H5LZG0"/>
<feature type="compositionally biased region" description="Polar residues" evidence="1">
    <location>
        <begin position="591"/>
        <end position="602"/>
    </location>
</feature>
<protein>
    <submittedName>
        <fullName evidence="3">Uncharacterized protein</fullName>
    </submittedName>
</protein>
<sequence length="639" mass="71151">MPISSPNHGHYPTPSPTLSTYTLTPIPTPCCQNQVVVQLQTAILIPDYSRYYKGPILSFRPSYIPLGDGSLVTPVFVADLEHSYALLFLFGFLAMLYTLNVFRAGSYLRRTRARYKLLFRMLFVSQLLAFAAIQPMMISYFTDSINCTFAVLFVLGAGVMSLTILMTGIYGVKVYKCLDNSTFALVSVVLFSLGVLAVAGLDLANTRGVRRLSGSCARSADEFYTKIYLILQFAQSLFICFCFLYAVWKSRNSPVARGRMSIRLSMDDLSVRQDHQDVNEIQPGHRARSWRDCEAATAREPQAVSSSPIPDPDPHPRPHSDKSRCAWFSFIRRWKSDDNHDVDSDSPERKLSFDGESAESSIPSISRPHGLPQPSPPYPRPRPHELQFGISDSFKERSQTRNQPCGLLSPSSSSFSQLSRYMPRMELFRNVMKDEVCYTATIALCNVLGATLSIVGINFTNSLPTIGWLSLSWLVVSVLTVHSFGRVIRRQEREYYIQQACSWQSGMVEHSRSRARTATASRHRTPYPRRVGIGVGDSSVDHGRDSQFEETRALTQSHVSWDSRWSMSDSISILNSPSRSISNAISSGSPTQSDSVRPVTGSTGQIVCIPSLTAQLPSSRRTTSVTQTFISDSELGGIV</sequence>
<feature type="transmembrane region" description="Helical" evidence="2">
    <location>
        <begin position="84"/>
        <end position="105"/>
    </location>
</feature>
<feature type="transmembrane region" description="Helical" evidence="2">
    <location>
        <begin position="227"/>
        <end position="248"/>
    </location>
</feature>
<keyword evidence="2" id="KW-1133">Transmembrane helix</keyword>
<feature type="compositionally biased region" description="Low complexity" evidence="1">
    <location>
        <begin position="581"/>
        <end position="590"/>
    </location>
</feature>
<feature type="transmembrane region" description="Helical" evidence="2">
    <location>
        <begin position="182"/>
        <end position="201"/>
    </location>
</feature>
<keyword evidence="2" id="KW-0812">Transmembrane</keyword>
<feature type="compositionally biased region" description="Basic and acidic residues" evidence="1">
    <location>
        <begin position="338"/>
        <end position="353"/>
    </location>
</feature>
<feature type="region of interest" description="Disordered" evidence="1">
    <location>
        <begin position="338"/>
        <end position="386"/>
    </location>
</feature>
<accession>A0A8H5LZG0</accession>
<feature type="transmembrane region" description="Helical" evidence="2">
    <location>
        <begin position="436"/>
        <end position="459"/>
    </location>
</feature>
<reference evidence="3 4" key="1">
    <citation type="journal article" date="2020" name="ISME J.">
        <title>Uncovering the hidden diversity of litter-decomposition mechanisms in mushroom-forming fungi.</title>
        <authorList>
            <person name="Floudas D."/>
            <person name="Bentzer J."/>
            <person name="Ahren D."/>
            <person name="Johansson T."/>
            <person name="Persson P."/>
            <person name="Tunlid A."/>
        </authorList>
    </citation>
    <scope>NUCLEOTIDE SEQUENCE [LARGE SCALE GENOMIC DNA]</scope>
    <source>
        <strain evidence="3 4">CBS 291.85</strain>
    </source>
</reference>
<evidence type="ECO:0000313" key="3">
    <source>
        <dbReference type="EMBL" id="KAF5375066.1"/>
    </source>
</evidence>
<evidence type="ECO:0000256" key="1">
    <source>
        <dbReference type="SAM" id="MobiDB-lite"/>
    </source>
</evidence>
<name>A0A8H5LZG0_9AGAR</name>
<keyword evidence="4" id="KW-1185">Reference proteome</keyword>
<evidence type="ECO:0000256" key="2">
    <source>
        <dbReference type="SAM" id="Phobius"/>
    </source>
</evidence>
<evidence type="ECO:0000313" key="4">
    <source>
        <dbReference type="Proteomes" id="UP000559256"/>
    </source>
</evidence>
<gene>
    <name evidence="3" type="ORF">D9758_000137</name>
</gene>
<comment type="caution">
    <text evidence="3">The sequence shown here is derived from an EMBL/GenBank/DDBJ whole genome shotgun (WGS) entry which is preliminary data.</text>
</comment>
<feature type="region of interest" description="Disordered" evidence="1">
    <location>
        <begin position="516"/>
        <end position="542"/>
    </location>
</feature>
<dbReference type="EMBL" id="JAACJM010000001">
    <property type="protein sequence ID" value="KAF5375066.1"/>
    <property type="molecule type" value="Genomic_DNA"/>
</dbReference>
<organism evidence="3 4">
    <name type="scientific">Tetrapyrgos nigripes</name>
    <dbReference type="NCBI Taxonomy" id="182062"/>
    <lineage>
        <taxon>Eukaryota</taxon>
        <taxon>Fungi</taxon>
        <taxon>Dikarya</taxon>
        <taxon>Basidiomycota</taxon>
        <taxon>Agaricomycotina</taxon>
        <taxon>Agaricomycetes</taxon>
        <taxon>Agaricomycetidae</taxon>
        <taxon>Agaricales</taxon>
        <taxon>Marasmiineae</taxon>
        <taxon>Marasmiaceae</taxon>
        <taxon>Tetrapyrgos</taxon>
    </lineage>
</organism>
<feature type="region of interest" description="Disordered" evidence="1">
    <location>
        <begin position="275"/>
        <end position="321"/>
    </location>
</feature>
<proteinExistence type="predicted"/>
<feature type="compositionally biased region" description="Pro residues" evidence="1">
    <location>
        <begin position="371"/>
        <end position="380"/>
    </location>
</feature>
<feature type="transmembrane region" description="Helical" evidence="2">
    <location>
        <begin position="149"/>
        <end position="170"/>
    </location>
</feature>
<feature type="transmembrane region" description="Helical" evidence="2">
    <location>
        <begin position="117"/>
        <end position="137"/>
    </location>
</feature>
<feature type="compositionally biased region" description="Basic and acidic residues" evidence="1">
    <location>
        <begin position="312"/>
        <end position="321"/>
    </location>
</feature>
<keyword evidence="2" id="KW-0472">Membrane</keyword>
<dbReference type="OrthoDB" id="3267487at2759"/>